<dbReference type="Proteomes" id="UP001198701">
    <property type="component" value="Unassembled WGS sequence"/>
</dbReference>
<protein>
    <submittedName>
        <fullName evidence="2">YcxB family protein</fullName>
    </submittedName>
</protein>
<reference evidence="2 3" key="1">
    <citation type="submission" date="2021-11" db="EMBL/GenBank/DDBJ databases">
        <authorList>
            <person name="Huq M.A."/>
        </authorList>
    </citation>
    <scope>NUCLEOTIDE SEQUENCE [LARGE SCALE GENOMIC DNA]</scope>
    <source>
        <strain evidence="2 3">MAHUQ-52</strain>
    </source>
</reference>
<evidence type="ECO:0000313" key="3">
    <source>
        <dbReference type="Proteomes" id="UP001198701"/>
    </source>
</evidence>
<dbReference type="EMBL" id="JAJHPV010000021">
    <property type="protein sequence ID" value="MCC6073370.1"/>
    <property type="molecule type" value="Genomic_DNA"/>
</dbReference>
<accession>A0ABS8IXN7</accession>
<sequence length="183" mass="20711">MLGYNQSKMAGTEPLASLEPRTTINIAVPPSQHADARVPVLHDDPARVPMVFSVRYSLSEYSGFMWEHGGYLIRRRRLGVLRTYLMLLKTTGSAALHFAAAGRGKLVYEFTIDDHGIVRSCSRGVTLISWDDVVRIRRYRRGYLMVLKRGTLPIPYRCLGEAERAGMERYTEMLKIAAQARHA</sequence>
<gene>
    <name evidence="2" type="ORF">LMJ30_20770</name>
</gene>
<keyword evidence="3" id="KW-1185">Reference proteome</keyword>
<evidence type="ECO:0000313" key="2">
    <source>
        <dbReference type="EMBL" id="MCC6073370.1"/>
    </source>
</evidence>
<dbReference type="Pfam" id="PF14317">
    <property type="entry name" value="YcxB"/>
    <property type="match status" value="1"/>
</dbReference>
<organism evidence="2 3">
    <name type="scientific">Massilia agrisoli</name>
    <dbReference type="NCBI Taxonomy" id="2892444"/>
    <lineage>
        <taxon>Bacteria</taxon>
        <taxon>Pseudomonadati</taxon>
        <taxon>Pseudomonadota</taxon>
        <taxon>Betaproteobacteria</taxon>
        <taxon>Burkholderiales</taxon>
        <taxon>Oxalobacteraceae</taxon>
        <taxon>Telluria group</taxon>
        <taxon>Massilia</taxon>
    </lineage>
</organism>
<feature type="domain" description="YcxB-like C-terminal" evidence="1">
    <location>
        <begin position="112"/>
        <end position="164"/>
    </location>
</feature>
<evidence type="ECO:0000259" key="1">
    <source>
        <dbReference type="Pfam" id="PF14317"/>
    </source>
</evidence>
<comment type="caution">
    <text evidence="2">The sequence shown here is derived from an EMBL/GenBank/DDBJ whole genome shotgun (WGS) entry which is preliminary data.</text>
</comment>
<dbReference type="InterPro" id="IPR025588">
    <property type="entry name" value="YcxB-like_C"/>
</dbReference>
<name>A0ABS8IXN7_9BURK</name>
<proteinExistence type="predicted"/>
<dbReference type="RefSeq" id="WP_229434463.1">
    <property type="nucleotide sequence ID" value="NZ_JAJHPV010000021.1"/>
</dbReference>